<keyword evidence="3 11" id="KW-0813">Transport</keyword>
<sequence length="237" mass="26970">MHDMPIWTIGGLTFNMSTVLMTTVTCVIVFLICFIGTRRLSMRPSGLQNFLEWVVDFVRGIIKSNMDWKTGGRFTALAFTLLFFVFVANMLGIPFEIYHKETYEVWWKSPTSDPALTLSLAAFVIILTHIYGIRIKGFGEYARDYFRPVPVLFPFKIIEEFANTLTLGMRLFGNVFAKEILMVLLVGLGTSGVLWGVFAFVPTMVWQAFGIFIGTLQAYIFAMLAMVYMAHKVESHH</sequence>
<keyword evidence="10 11" id="KW-0066">ATP synthesis</keyword>
<dbReference type="Gene3D" id="1.20.120.220">
    <property type="entry name" value="ATP synthase, F0 complex, subunit A"/>
    <property type="match status" value="1"/>
</dbReference>
<reference evidence="13" key="1">
    <citation type="submission" date="2015-08" db="EMBL/GenBank/DDBJ databases">
        <title>Complete DNA Sequence of Pseudomonas syringae pv. actinidiae, the Causal Agent of Kiwifruit Canker Disease.</title>
        <authorList>
            <person name="Rikkerink E.H.A."/>
            <person name="Fineran P.C."/>
        </authorList>
    </citation>
    <scope>NUCLEOTIDE SEQUENCE</scope>
    <source>
        <strain evidence="13">DSM 13666</strain>
    </source>
</reference>
<protein>
    <recommendedName>
        <fullName evidence="11 12">ATP synthase subunit a</fullName>
    </recommendedName>
    <alternativeName>
        <fullName evidence="11">ATP synthase F0 sector subunit a</fullName>
    </alternativeName>
    <alternativeName>
        <fullName evidence="11">F-ATPase subunit 6</fullName>
    </alternativeName>
</protein>
<keyword evidence="8 11" id="KW-0406">Ion transport</keyword>
<dbReference type="PANTHER" id="PTHR42823">
    <property type="entry name" value="ATP SYNTHASE SUBUNIT A, CHLOROPLASTIC"/>
    <property type="match status" value="1"/>
</dbReference>
<dbReference type="GO" id="GO:0045259">
    <property type="term" value="C:proton-transporting ATP synthase complex"/>
    <property type="evidence" value="ECO:0007669"/>
    <property type="project" value="UniProtKB-KW"/>
</dbReference>
<evidence type="ECO:0000256" key="3">
    <source>
        <dbReference type="ARBA" id="ARBA00022448"/>
    </source>
</evidence>
<dbReference type="AlphaFoldDB" id="A0A0M0KFM8"/>
<dbReference type="NCBIfam" id="TIGR01131">
    <property type="entry name" value="ATP_synt_6_or_A"/>
    <property type="match status" value="1"/>
</dbReference>
<proteinExistence type="inferred from homology"/>
<keyword evidence="11" id="KW-1003">Cell membrane</keyword>
<dbReference type="GeneID" id="87599307"/>
<dbReference type="GO" id="GO:0005886">
    <property type="term" value="C:plasma membrane"/>
    <property type="evidence" value="ECO:0007669"/>
    <property type="project" value="UniProtKB-SubCell"/>
</dbReference>
<dbReference type="NCBIfam" id="NF004479">
    <property type="entry name" value="PRK05815.1-4"/>
    <property type="match status" value="1"/>
</dbReference>
<evidence type="ECO:0000256" key="12">
    <source>
        <dbReference type="RuleBase" id="RU000483"/>
    </source>
</evidence>
<dbReference type="PATRIC" id="fig|136160.3.peg.426"/>
<accession>A0A4Y7X108</accession>
<keyword evidence="9 11" id="KW-0472">Membrane</keyword>
<comment type="caution">
    <text evidence="13">The sequence shown here is derived from an EMBL/GenBank/DDBJ whole genome shotgun (WGS) entry which is preliminary data.</text>
</comment>
<keyword evidence="5 11" id="KW-0812">Transmembrane</keyword>
<evidence type="ECO:0000256" key="8">
    <source>
        <dbReference type="ARBA" id="ARBA00023065"/>
    </source>
</evidence>
<dbReference type="EMBL" id="LILD01000001">
    <property type="protein sequence ID" value="KOO37609.1"/>
    <property type="molecule type" value="Genomic_DNA"/>
</dbReference>
<dbReference type="GO" id="GO:0046933">
    <property type="term" value="F:proton-transporting ATP synthase activity, rotational mechanism"/>
    <property type="evidence" value="ECO:0007669"/>
    <property type="project" value="UniProtKB-UniRule"/>
</dbReference>
<keyword evidence="4 11" id="KW-0138">CF(0)</keyword>
<gene>
    <name evidence="11" type="primary">atpB</name>
    <name evidence="13" type="ORF">AMD02_01180</name>
</gene>
<name>A0A0M0KFM8_ALKHA</name>
<dbReference type="PROSITE" id="PS00449">
    <property type="entry name" value="ATPASE_A"/>
    <property type="match status" value="1"/>
</dbReference>
<evidence type="ECO:0000256" key="11">
    <source>
        <dbReference type="HAMAP-Rule" id="MF_01393"/>
    </source>
</evidence>
<dbReference type="PANTHER" id="PTHR42823:SF3">
    <property type="entry name" value="ATP SYNTHASE SUBUNIT A, CHLOROPLASTIC"/>
    <property type="match status" value="1"/>
</dbReference>
<dbReference type="RefSeq" id="WP_053430162.1">
    <property type="nucleotide sequence ID" value="NZ_CP040441.1"/>
</dbReference>
<dbReference type="InterPro" id="IPR035908">
    <property type="entry name" value="F0_ATP_A_sf"/>
</dbReference>
<organism evidence="13">
    <name type="scientific">Halalkalibacterium halodurans</name>
    <name type="common">Bacillus halodurans</name>
    <dbReference type="NCBI Taxonomy" id="86665"/>
    <lineage>
        <taxon>Bacteria</taxon>
        <taxon>Bacillati</taxon>
        <taxon>Bacillota</taxon>
        <taxon>Bacilli</taxon>
        <taxon>Bacillales</taxon>
        <taxon>Bacillaceae</taxon>
        <taxon>Halalkalibacterium (ex Joshi et al. 2022)</taxon>
    </lineage>
</organism>
<evidence type="ECO:0000256" key="10">
    <source>
        <dbReference type="ARBA" id="ARBA00023310"/>
    </source>
</evidence>
<evidence type="ECO:0000256" key="9">
    <source>
        <dbReference type="ARBA" id="ARBA00023136"/>
    </source>
</evidence>
<evidence type="ECO:0000313" key="13">
    <source>
        <dbReference type="EMBL" id="KOO37609.1"/>
    </source>
</evidence>
<comment type="subcellular location">
    <subcellularLocation>
        <location evidence="11 12">Cell membrane</location>
        <topology evidence="11 12">Multi-pass membrane protein</topology>
    </subcellularLocation>
    <subcellularLocation>
        <location evidence="1">Membrane</location>
        <topology evidence="1">Multi-pass membrane protein</topology>
    </subcellularLocation>
</comment>
<evidence type="ECO:0000256" key="7">
    <source>
        <dbReference type="ARBA" id="ARBA00022989"/>
    </source>
</evidence>
<evidence type="ECO:0000256" key="2">
    <source>
        <dbReference type="ARBA" id="ARBA00006810"/>
    </source>
</evidence>
<dbReference type="InterPro" id="IPR000568">
    <property type="entry name" value="ATP_synth_F0_asu"/>
</dbReference>
<dbReference type="SUPFAM" id="SSF81336">
    <property type="entry name" value="F1F0 ATP synthase subunit A"/>
    <property type="match status" value="1"/>
</dbReference>
<dbReference type="HAMAP" id="MF_01393">
    <property type="entry name" value="ATP_synth_a_bact"/>
    <property type="match status" value="1"/>
</dbReference>
<evidence type="ECO:0000256" key="4">
    <source>
        <dbReference type="ARBA" id="ARBA00022547"/>
    </source>
</evidence>
<dbReference type="InterPro" id="IPR045082">
    <property type="entry name" value="ATP_syn_F0_a_bact/chloroplast"/>
</dbReference>
<comment type="function">
    <text evidence="11 12">Key component of the proton channel; it plays a direct role in the translocation of protons across the membrane.</text>
</comment>
<dbReference type="GO" id="GO:0042777">
    <property type="term" value="P:proton motive force-driven plasma membrane ATP synthesis"/>
    <property type="evidence" value="ECO:0007669"/>
    <property type="project" value="TreeGrafter"/>
</dbReference>
<evidence type="ECO:0000256" key="5">
    <source>
        <dbReference type="ARBA" id="ARBA00022692"/>
    </source>
</evidence>
<keyword evidence="7 11" id="KW-1133">Transmembrane helix</keyword>
<dbReference type="CDD" id="cd00310">
    <property type="entry name" value="ATP-synt_Fo_a_6"/>
    <property type="match status" value="1"/>
</dbReference>
<dbReference type="InterPro" id="IPR023011">
    <property type="entry name" value="ATP_synth_F0_asu_AS"/>
</dbReference>
<accession>A0A0M0KFM8</accession>
<dbReference type="Pfam" id="PF00119">
    <property type="entry name" value="ATP-synt_A"/>
    <property type="match status" value="1"/>
</dbReference>
<dbReference type="PRINTS" id="PR00123">
    <property type="entry name" value="ATPASEA"/>
</dbReference>
<keyword evidence="6 11" id="KW-0375">Hydrogen ion transport</keyword>
<evidence type="ECO:0000256" key="1">
    <source>
        <dbReference type="ARBA" id="ARBA00004141"/>
    </source>
</evidence>
<evidence type="ECO:0000256" key="6">
    <source>
        <dbReference type="ARBA" id="ARBA00022781"/>
    </source>
</evidence>
<comment type="similarity">
    <text evidence="2 11 12">Belongs to the ATPase A chain family.</text>
</comment>